<sequence length="39" mass="4643">MEKRCRWRNYPRVFVISKQGLIEVPDKKGSAIFSKGRFD</sequence>
<dbReference type="EMBL" id="GGEC01076213">
    <property type="protein sequence ID" value="MBX56697.1"/>
    <property type="molecule type" value="Transcribed_RNA"/>
</dbReference>
<evidence type="ECO:0000313" key="1">
    <source>
        <dbReference type="EMBL" id="MBX56697.1"/>
    </source>
</evidence>
<organism evidence="1">
    <name type="scientific">Rhizophora mucronata</name>
    <name type="common">Asiatic mangrove</name>
    <dbReference type="NCBI Taxonomy" id="61149"/>
    <lineage>
        <taxon>Eukaryota</taxon>
        <taxon>Viridiplantae</taxon>
        <taxon>Streptophyta</taxon>
        <taxon>Embryophyta</taxon>
        <taxon>Tracheophyta</taxon>
        <taxon>Spermatophyta</taxon>
        <taxon>Magnoliopsida</taxon>
        <taxon>eudicotyledons</taxon>
        <taxon>Gunneridae</taxon>
        <taxon>Pentapetalae</taxon>
        <taxon>rosids</taxon>
        <taxon>fabids</taxon>
        <taxon>Malpighiales</taxon>
        <taxon>Rhizophoraceae</taxon>
        <taxon>Rhizophora</taxon>
    </lineage>
</organism>
<accession>A0A2P2PPN2</accession>
<protein>
    <submittedName>
        <fullName evidence="1">Uncharacterized protein</fullName>
    </submittedName>
</protein>
<dbReference type="AlphaFoldDB" id="A0A2P2PPN2"/>
<proteinExistence type="predicted"/>
<reference evidence="1" key="1">
    <citation type="submission" date="2018-02" db="EMBL/GenBank/DDBJ databases">
        <title>Rhizophora mucronata_Transcriptome.</title>
        <authorList>
            <person name="Meera S.P."/>
            <person name="Sreeshan A."/>
            <person name="Augustine A."/>
        </authorList>
    </citation>
    <scope>NUCLEOTIDE SEQUENCE</scope>
    <source>
        <tissue evidence="1">Leaf</tissue>
    </source>
</reference>
<name>A0A2P2PPN2_RHIMU</name>